<comment type="caution">
    <text evidence="2">The sequence shown here is derived from an EMBL/GenBank/DDBJ whole genome shotgun (WGS) entry which is preliminary data.</text>
</comment>
<dbReference type="GO" id="GO:0008233">
    <property type="term" value="F:peptidase activity"/>
    <property type="evidence" value="ECO:0007669"/>
    <property type="project" value="InterPro"/>
</dbReference>
<reference evidence="2 3" key="1">
    <citation type="submission" date="2014-05" db="EMBL/GenBank/DDBJ databases">
        <title>Novel Listeriaceae from food processing environments.</title>
        <authorList>
            <person name="den Bakker H.C."/>
        </authorList>
    </citation>
    <scope>NUCLEOTIDE SEQUENCE [LARGE SCALE GENOMIC DNA]</scope>
    <source>
        <strain evidence="2 3">FSL A5-0281</strain>
    </source>
</reference>
<dbReference type="Gene3D" id="3.30.200.180">
    <property type="match status" value="1"/>
</dbReference>
<organism evidence="2 3">
    <name type="scientific">Listeria booriae</name>
    <dbReference type="NCBI Taxonomy" id="1552123"/>
    <lineage>
        <taxon>Bacteria</taxon>
        <taxon>Bacillati</taxon>
        <taxon>Bacillota</taxon>
        <taxon>Bacilli</taxon>
        <taxon>Bacillales</taxon>
        <taxon>Listeriaceae</taxon>
        <taxon>Listeria</taxon>
    </lineage>
</organism>
<dbReference type="OrthoDB" id="9792074at2"/>
<accession>A0A099WIS9</accession>
<dbReference type="Proteomes" id="UP000029844">
    <property type="component" value="Unassembled WGS sequence"/>
</dbReference>
<dbReference type="eggNOG" id="COG1876">
    <property type="taxonomic scope" value="Bacteria"/>
</dbReference>
<dbReference type="InterPro" id="IPR009045">
    <property type="entry name" value="Zn_M74/Hedgehog-like"/>
</dbReference>
<dbReference type="InterPro" id="IPR052179">
    <property type="entry name" value="DD-CPase-like"/>
</dbReference>
<dbReference type="InterPro" id="IPR003709">
    <property type="entry name" value="VanY-like_core_dom"/>
</dbReference>
<dbReference type="EMBL" id="JNFA01000002">
    <property type="protein sequence ID" value="KGL44586.1"/>
    <property type="molecule type" value="Genomic_DNA"/>
</dbReference>
<dbReference type="MEROPS" id="M15.003"/>
<dbReference type="PANTHER" id="PTHR34385:SF1">
    <property type="entry name" value="PEPTIDOGLYCAN L-ALANYL-D-GLUTAMATE ENDOPEPTIDASE CWLK"/>
    <property type="match status" value="1"/>
</dbReference>
<dbReference type="CDD" id="cd14849">
    <property type="entry name" value="DD-dipeptidase_VanXYc"/>
    <property type="match status" value="1"/>
</dbReference>
<dbReference type="PANTHER" id="PTHR34385">
    <property type="entry name" value="D-ALANYL-D-ALANINE CARBOXYPEPTIDASE"/>
    <property type="match status" value="1"/>
</dbReference>
<protein>
    <recommendedName>
        <fullName evidence="1">D-alanyl-D-alanine carboxypeptidase-like core domain-containing protein</fullName>
    </recommendedName>
</protein>
<name>A0A099WIS9_9LIST</name>
<gene>
    <name evidence="2" type="ORF">EP57_01095</name>
</gene>
<proteinExistence type="predicted"/>
<evidence type="ECO:0000259" key="1">
    <source>
        <dbReference type="Pfam" id="PF02557"/>
    </source>
</evidence>
<dbReference type="Gene3D" id="3.30.1380.10">
    <property type="match status" value="1"/>
</dbReference>
<sequence>MKQLKDNLLLINNSHPLSKNYVPCSLVTLSEDHQLTKQAAEKLCALVTTIAAKEDIVPVSGYRSYEEQSHIYQDSLTKNGKNYTQKYVAKPGCSEHQAGLAIDVALKQDNIDFICPEFPNHGIARIFREHMAAFGFILRYPEGKTRITGIAYEPWHFRYVGLPHSQIIEEREFALEEYIAYLRNFTSFYEPFHWQNGDCAYYIVTVPMDDWFLGKTQVPDKVVICEMSANNCGELIITYRTD</sequence>
<evidence type="ECO:0000313" key="2">
    <source>
        <dbReference type="EMBL" id="KGL44586.1"/>
    </source>
</evidence>
<evidence type="ECO:0000313" key="3">
    <source>
        <dbReference type="Proteomes" id="UP000029844"/>
    </source>
</evidence>
<dbReference type="Pfam" id="PF02557">
    <property type="entry name" value="VanY"/>
    <property type="match status" value="1"/>
</dbReference>
<dbReference type="SUPFAM" id="SSF55166">
    <property type="entry name" value="Hedgehog/DD-peptidase"/>
    <property type="match status" value="1"/>
</dbReference>
<dbReference type="GO" id="GO:0006508">
    <property type="term" value="P:proteolysis"/>
    <property type="evidence" value="ECO:0007669"/>
    <property type="project" value="InterPro"/>
</dbReference>
<dbReference type="STRING" id="1552123.EP57_01095"/>
<keyword evidence="3" id="KW-1185">Reference proteome</keyword>
<dbReference type="AlphaFoldDB" id="A0A099WIS9"/>
<feature type="domain" description="D-alanyl-D-alanine carboxypeptidase-like core" evidence="1">
    <location>
        <begin position="33"/>
        <end position="161"/>
    </location>
</feature>